<evidence type="ECO:0008006" key="3">
    <source>
        <dbReference type="Google" id="ProtNLM"/>
    </source>
</evidence>
<proteinExistence type="predicted"/>
<dbReference type="EMBL" id="JAIRBM010000024">
    <property type="protein sequence ID" value="MBZ6078894.1"/>
    <property type="molecule type" value="Genomic_DNA"/>
</dbReference>
<dbReference type="Proteomes" id="UP000704176">
    <property type="component" value="Unassembled WGS sequence"/>
</dbReference>
<reference evidence="1 2" key="1">
    <citation type="submission" date="2021-09" db="EMBL/GenBank/DDBJ databases">
        <title>The complete genome sequence of a new microorganism.</title>
        <authorList>
            <person name="Zi Z."/>
        </authorList>
    </citation>
    <scope>NUCLEOTIDE SEQUENCE [LARGE SCALE GENOMIC DNA]</scope>
    <source>
        <strain evidence="1 2">WGZ8</strain>
    </source>
</reference>
<dbReference type="RefSeq" id="WP_224315647.1">
    <property type="nucleotide sequence ID" value="NZ_JAIRBM010000024.1"/>
</dbReference>
<accession>A0ABS7VUP1</accession>
<protein>
    <recommendedName>
        <fullName evidence="3">DUF768 domain-containing protein</fullName>
    </recommendedName>
</protein>
<keyword evidence="2" id="KW-1185">Reference proteome</keyword>
<evidence type="ECO:0000313" key="1">
    <source>
        <dbReference type="EMBL" id="MBZ6078894.1"/>
    </source>
</evidence>
<gene>
    <name evidence="1" type="ORF">K9B37_21795</name>
</gene>
<comment type="caution">
    <text evidence="1">The sequence shown here is derived from an EMBL/GenBank/DDBJ whole genome shotgun (WGS) entry which is preliminary data.</text>
</comment>
<sequence>MSLKITDVEQSETAEDPLVLVADWIRAWLGRSQEVGAATDKDMGELLLKYIDELRSSP</sequence>
<name>A0ABS7VUP1_9HYPH</name>
<organism evidence="1 2">
    <name type="scientific">Microvirga puerhi</name>
    <dbReference type="NCBI Taxonomy" id="2876078"/>
    <lineage>
        <taxon>Bacteria</taxon>
        <taxon>Pseudomonadati</taxon>
        <taxon>Pseudomonadota</taxon>
        <taxon>Alphaproteobacteria</taxon>
        <taxon>Hyphomicrobiales</taxon>
        <taxon>Methylobacteriaceae</taxon>
        <taxon>Microvirga</taxon>
    </lineage>
</organism>
<evidence type="ECO:0000313" key="2">
    <source>
        <dbReference type="Proteomes" id="UP000704176"/>
    </source>
</evidence>